<dbReference type="Gene3D" id="3.40.50.300">
    <property type="entry name" value="P-loop containing nucleotide triphosphate hydrolases"/>
    <property type="match status" value="2"/>
</dbReference>
<dbReference type="InterPro" id="IPR050052">
    <property type="entry name" value="ATP-dep_Clp_protease_ClpX"/>
</dbReference>
<dbReference type="InterPro" id="IPR003959">
    <property type="entry name" value="ATPase_AAA_core"/>
</dbReference>
<dbReference type="GO" id="GO:0006508">
    <property type="term" value="P:proteolysis"/>
    <property type="evidence" value="ECO:0007669"/>
    <property type="project" value="UniProtKB-KW"/>
</dbReference>
<dbReference type="GO" id="GO:0008233">
    <property type="term" value="F:peptidase activity"/>
    <property type="evidence" value="ECO:0007669"/>
    <property type="project" value="UniProtKB-KW"/>
</dbReference>
<dbReference type="NCBIfam" id="NF003544">
    <property type="entry name" value="PRK05201.1"/>
    <property type="match status" value="1"/>
</dbReference>
<evidence type="ECO:0000256" key="5">
    <source>
        <dbReference type="HAMAP-Rule" id="MF_00249"/>
    </source>
</evidence>
<keyword evidence="5" id="KW-0963">Cytoplasm</keyword>
<dbReference type="HAMAP" id="MF_00249">
    <property type="entry name" value="HslU"/>
    <property type="match status" value="1"/>
</dbReference>
<comment type="subunit">
    <text evidence="5">A double ring-shaped homohexamer of HslV is capped on each side by a ring-shaped HslU homohexamer. The assembly of the HslU/HslV complex is dependent on binding of ATP.</text>
</comment>
<feature type="binding site" evidence="5">
    <location>
        <position position="420"/>
    </location>
    <ligand>
        <name>ATP</name>
        <dbReference type="ChEBI" id="CHEBI:30616"/>
    </ligand>
</feature>
<evidence type="ECO:0000256" key="3">
    <source>
        <dbReference type="ARBA" id="ARBA00022840"/>
    </source>
</evidence>
<feature type="binding site" evidence="5">
    <location>
        <position position="348"/>
    </location>
    <ligand>
        <name>ATP</name>
        <dbReference type="ChEBI" id="CHEBI:30616"/>
    </ligand>
</feature>
<evidence type="ECO:0000313" key="9">
    <source>
        <dbReference type="Proteomes" id="UP000626697"/>
    </source>
</evidence>
<dbReference type="NCBIfam" id="TIGR00390">
    <property type="entry name" value="hslU"/>
    <property type="match status" value="1"/>
</dbReference>
<gene>
    <name evidence="5" type="primary">hslU</name>
    <name evidence="8" type="ORF">HNP81_000159</name>
</gene>
<comment type="function">
    <text evidence="5">ATPase subunit of a proteasome-like degradation complex; this subunit has chaperone activity. The binding of ATP and its subsequent hydrolysis by HslU are essential for unfolding of protein substrates subsequently hydrolyzed by HslV. HslU recognizes the N-terminal part of its protein substrates and unfolds these before they are guided to HslV for hydrolysis.</text>
</comment>
<feature type="domain" description="AAA+ ATPase" evidence="6">
    <location>
        <begin position="52"/>
        <end position="359"/>
    </location>
</feature>
<evidence type="ECO:0000256" key="1">
    <source>
        <dbReference type="ARBA" id="ARBA00009771"/>
    </source>
</evidence>
<dbReference type="InterPro" id="IPR004491">
    <property type="entry name" value="HslU"/>
</dbReference>
<feature type="binding site" evidence="5">
    <location>
        <position position="282"/>
    </location>
    <ligand>
        <name>ATP</name>
        <dbReference type="ChEBI" id="CHEBI:30616"/>
    </ligand>
</feature>
<dbReference type="RefSeq" id="WP_028392859.1">
    <property type="nucleotide sequence ID" value="NZ_JACJHX010000001.1"/>
</dbReference>
<dbReference type="Gene3D" id="1.10.8.60">
    <property type="match status" value="1"/>
</dbReference>
<accession>A0ABR6CIK3</accession>
<evidence type="ECO:0000313" key="8">
    <source>
        <dbReference type="EMBL" id="MBA9024877.1"/>
    </source>
</evidence>
<dbReference type="Pfam" id="PF10431">
    <property type="entry name" value="ClpB_D2-small"/>
    <property type="match status" value="1"/>
</dbReference>
<dbReference type="SMART" id="SM00382">
    <property type="entry name" value="AAA"/>
    <property type="match status" value="1"/>
</dbReference>
<comment type="similarity">
    <text evidence="1 5">Belongs to the ClpX chaperone family. HslU subfamily.</text>
</comment>
<dbReference type="PANTHER" id="PTHR48102">
    <property type="entry name" value="ATP-DEPENDENT CLP PROTEASE ATP-BINDING SUBUNIT CLPX-LIKE, MITOCHONDRIAL-RELATED"/>
    <property type="match status" value="1"/>
</dbReference>
<evidence type="ECO:0000256" key="2">
    <source>
        <dbReference type="ARBA" id="ARBA00022741"/>
    </source>
</evidence>
<evidence type="ECO:0000259" key="7">
    <source>
        <dbReference type="SMART" id="SM01086"/>
    </source>
</evidence>
<dbReference type="InterPro" id="IPR003593">
    <property type="entry name" value="AAA+_ATPase"/>
</dbReference>
<keyword evidence="8" id="KW-0645">Protease</keyword>
<keyword evidence="2 5" id="KW-0547">Nucleotide-binding</keyword>
<dbReference type="PANTHER" id="PTHR48102:SF3">
    <property type="entry name" value="ATP-DEPENDENT PROTEASE ATPASE SUBUNIT HSLU"/>
    <property type="match status" value="1"/>
</dbReference>
<dbReference type="SMART" id="SM01086">
    <property type="entry name" value="ClpB_D2-small"/>
    <property type="match status" value="1"/>
</dbReference>
<organism evidence="8 9">
    <name type="scientific">Peribacillus huizhouensis</name>
    <dbReference type="NCBI Taxonomy" id="1501239"/>
    <lineage>
        <taxon>Bacteria</taxon>
        <taxon>Bacillati</taxon>
        <taxon>Bacillota</taxon>
        <taxon>Bacilli</taxon>
        <taxon>Bacillales</taxon>
        <taxon>Bacillaceae</taxon>
        <taxon>Peribacillus</taxon>
    </lineage>
</organism>
<feature type="domain" description="Clp ATPase C-terminal" evidence="7">
    <location>
        <begin position="362"/>
        <end position="456"/>
    </location>
</feature>
<dbReference type="EMBL" id="JACJHX010000001">
    <property type="protein sequence ID" value="MBA9024877.1"/>
    <property type="molecule type" value="Genomic_DNA"/>
</dbReference>
<dbReference type="Pfam" id="PF00004">
    <property type="entry name" value="AAA"/>
    <property type="match status" value="1"/>
</dbReference>
<dbReference type="SUPFAM" id="SSF52540">
    <property type="entry name" value="P-loop containing nucleoside triphosphate hydrolases"/>
    <property type="match status" value="1"/>
</dbReference>
<feature type="binding site" evidence="5">
    <location>
        <begin position="63"/>
        <end position="68"/>
    </location>
    <ligand>
        <name>ATP</name>
        <dbReference type="ChEBI" id="CHEBI:30616"/>
    </ligand>
</feature>
<comment type="caution">
    <text evidence="8">The sequence shown here is derived from an EMBL/GenBank/DDBJ whole genome shotgun (WGS) entry which is preliminary data.</text>
</comment>
<reference evidence="8 9" key="1">
    <citation type="submission" date="2020-08" db="EMBL/GenBank/DDBJ databases">
        <title>Genomic Encyclopedia of Type Strains, Phase IV (KMG-IV): sequencing the most valuable type-strain genomes for metagenomic binning, comparative biology and taxonomic classification.</title>
        <authorList>
            <person name="Goeker M."/>
        </authorList>
    </citation>
    <scope>NUCLEOTIDE SEQUENCE [LARGE SCALE GENOMIC DNA]</scope>
    <source>
        <strain evidence="8 9">DSM 105481</strain>
    </source>
</reference>
<feature type="binding site" evidence="5">
    <location>
        <position position="21"/>
    </location>
    <ligand>
        <name>ATP</name>
        <dbReference type="ChEBI" id="CHEBI:30616"/>
    </ligand>
</feature>
<keyword evidence="9" id="KW-1185">Reference proteome</keyword>
<sequence>MANKSNLTPRQIVEKLDQYIVGQRDAKRAVAVALRNRYRRSLLKDQLRDEVVPKNILMIGPTGVGKTEIARRMARIVSAPFIKVEATKFTEVGYVGRDVESMVRDLVETSVRLVKEEKKESVKERAEENANNRLIELLVPSSKKQSNFKNPLEVFFGGGTNDSFEEESKNSAEDLSLQEKRKIVKEKLALGELENEIITVEVEEQQASMFDMLQGSGMEQMGMNMQDALGSLIPKKTKKRKLKVSEARIVLANEEAGKLIDMDEVTQEAVFRAEQTGIIFIDEIDKIASKKSGSSSADVSREGVQRDILPIVEGSTVVTKYGSVKTDHVLFISAGAFHIAKPSDLIPELQGRFPIRVELTKLSVDDFVRILHEPDNALIKQYIALLATEGIEIEFSDEAIRRIAEVAFEVNQNTDNIGARRLHTIMERLLEDLSFEAPEITLEKVTITPQYVEEKLGTIVKNKDLSQFIL</sequence>
<comment type="subcellular location">
    <subcellularLocation>
        <location evidence="5">Cytoplasm</location>
    </subcellularLocation>
</comment>
<dbReference type="Pfam" id="PF07724">
    <property type="entry name" value="AAA_2"/>
    <property type="match status" value="1"/>
</dbReference>
<protein>
    <recommendedName>
        <fullName evidence="5">ATP-dependent protease ATPase subunit HslU</fullName>
    </recommendedName>
    <alternativeName>
        <fullName evidence="5">Unfoldase HslU</fullName>
    </alternativeName>
</protein>
<keyword evidence="4 5" id="KW-0143">Chaperone</keyword>
<evidence type="ECO:0000259" key="6">
    <source>
        <dbReference type="SMART" id="SM00382"/>
    </source>
</evidence>
<evidence type="ECO:0000256" key="4">
    <source>
        <dbReference type="ARBA" id="ARBA00023186"/>
    </source>
</evidence>
<dbReference type="Proteomes" id="UP000626697">
    <property type="component" value="Unassembled WGS sequence"/>
</dbReference>
<dbReference type="GO" id="GO:0005524">
    <property type="term" value="F:ATP binding"/>
    <property type="evidence" value="ECO:0007669"/>
    <property type="project" value="UniProtKB-KW"/>
</dbReference>
<dbReference type="InterPro" id="IPR019489">
    <property type="entry name" value="Clp_ATPase_C"/>
</dbReference>
<name>A0ABR6CIK3_9BACI</name>
<dbReference type="InterPro" id="IPR027417">
    <property type="entry name" value="P-loop_NTPase"/>
</dbReference>
<keyword evidence="3 5" id="KW-0067">ATP-binding</keyword>
<proteinExistence type="inferred from homology"/>
<keyword evidence="8" id="KW-0378">Hydrolase</keyword>